<gene>
    <name evidence="1" type="ORF">Ato02nite_005590</name>
</gene>
<accession>A0A919T732</accession>
<protein>
    <submittedName>
        <fullName evidence="1">Uncharacterized protein</fullName>
    </submittedName>
</protein>
<proteinExistence type="predicted"/>
<reference evidence="1 2" key="1">
    <citation type="submission" date="2021-03" db="EMBL/GenBank/DDBJ databases">
        <title>Whole genome shotgun sequence of Actinoplanes toevensis NBRC 105298.</title>
        <authorList>
            <person name="Komaki H."/>
            <person name="Tamura T."/>
        </authorList>
    </citation>
    <scope>NUCLEOTIDE SEQUENCE [LARGE SCALE GENOMIC DNA]</scope>
    <source>
        <strain evidence="1 2">NBRC 105298</strain>
    </source>
</reference>
<dbReference type="EMBL" id="BOQN01000007">
    <property type="protein sequence ID" value="GIM88766.1"/>
    <property type="molecule type" value="Genomic_DNA"/>
</dbReference>
<evidence type="ECO:0000313" key="1">
    <source>
        <dbReference type="EMBL" id="GIM88766.1"/>
    </source>
</evidence>
<name>A0A919T732_9ACTN</name>
<comment type="caution">
    <text evidence="1">The sequence shown here is derived from an EMBL/GenBank/DDBJ whole genome shotgun (WGS) entry which is preliminary data.</text>
</comment>
<organism evidence="1 2">
    <name type="scientific">Paractinoplanes toevensis</name>
    <dbReference type="NCBI Taxonomy" id="571911"/>
    <lineage>
        <taxon>Bacteria</taxon>
        <taxon>Bacillati</taxon>
        <taxon>Actinomycetota</taxon>
        <taxon>Actinomycetes</taxon>
        <taxon>Micromonosporales</taxon>
        <taxon>Micromonosporaceae</taxon>
        <taxon>Paractinoplanes</taxon>
    </lineage>
</organism>
<keyword evidence="2" id="KW-1185">Reference proteome</keyword>
<dbReference type="Proteomes" id="UP000677082">
    <property type="component" value="Unassembled WGS sequence"/>
</dbReference>
<evidence type="ECO:0000313" key="2">
    <source>
        <dbReference type="Proteomes" id="UP000677082"/>
    </source>
</evidence>
<dbReference type="AlphaFoldDB" id="A0A919T732"/>
<sequence length="89" mass="9951">MTTEKTAPTYNRWAWPTFNPAYQVARCGQLSAHGPEVVEHGPDQPRNCPGTGRWAECPRCSELVPVLFADELARHQVDGQWCEAEANGR</sequence>